<name>A0A6F8PNN3_9GAMM</name>
<evidence type="ECO:0000313" key="2">
    <source>
        <dbReference type="Proteomes" id="UP000501466"/>
    </source>
</evidence>
<dbReference type="EMBL" id="AP021888">
    <property type="protein sequence ID" value="BBP43696.1"/>
    <property type="molecule type" value="Genomic_DNA"/>
</dbReference>
<organism evidence="1 2">
    <name type="scientific">Thiosulfativibrio zosterae</name>
    <dbReference type="NCBI Taxonomy" id="2675053"/>
    <lineage>
        <taxon>Bacteria</taxon>
        <taxon>Pseudomonadati</taxon>
        <taxon>Pseudomonadota</taxon>
        <taxon>Gammaproteobacteria</taxon>
        <taxon>Thiotrichales</taxon>
        <taxon>Piscirickettsiaceae</taxon>
        <taxon>Thiosulfativibrio</taxon>
    </lineage>
</organism>
<dbReference type="Proteomes" id="UP000501466">
    <property type="component" value="Chromosome"/>
</dbReference>
<accession>A0A6F8PNN3</accession>
<reference evidence="2" key="1">
    <citation type="submission" date="2019-11" db="EMBL/GenBank/DDBJ databases">
        <title>Isolation and characterization of two novel species in the genus Thiomicrorhabdus.</title>
        <authorList>
            <person name="Mochizuki J."/>
            <person name="Kojima H."/>
            <person name="Fukui M."/>
        </authorList>
    </citation>
    <scope>NUCLEOTIDE SEQUENCE [LARGE SCALE GENOMIC DNA]</scope>
    <source>
        <strain evidence="2">AkT22</strain>
    </source>
</reference>
<gene>
    <name evidence="1" type="ORF">THMIRHAT_14420</name>
</gene>
<evidence type="ECO:0000313" key="1">
    <source>
        <dbReference type="EMBL" id="BBP43696.1"/>
    </source>
</evidence>
<keyword evidence="2" id="KW-1185">Reference proteome</keyword>
<dbReference type="RefSeq" id="WP_173291477.1">
    <property type="nucleotide sequence ID" value="NZ_AP021888.1"/>
</dbReference>
<proteinExistence type="predicted"/>
<dbReference type="AlphaFoldDB" id="A0A6F8PNN3"/>
<dbReference type="KEGG" id="tzo:THMIRHAT_14420"/>
<sequence length="188" mass="21584">MNNKNLILTITLIVNSLFLTPSLAAVKDVSFLGMKLLEQDLNGVRNQLWNIGGFLQDPSTTKQRNIDKFFTWSNIRDSYYVEFRYDNAGKVASAMRLYRPQSILNANKRTPIETRDIALEIIAQIGQPTQVIRKGWGGSPSYRSYIWKDDELTVIVDREGSEIYGNVFVKYIVNKVDPFFVEPKDKKP</sequence>
<protein>
    <submittedName>
        <fullName evidence="1">Uncharacterized protein</fullName>
    </submittedName>
</protein>